<dbReference type="RefSeq" id="WP_149299369.1">
    <property type="nucleotide sequence ID" value="NZ_VTWH01000002.1"/>
</dbReference>
<dbReference type="EMBL" id="VTWH01000002">
    <property type="protein sequence ID" value="KAA0970414.1"/>
    <property type="molecule type" value="Genomic_DNA"/>
</dbReference>
<keyword evidence="2" id="KW-1185">Reference proteome</keyword>
<gene>
    <name evidence="1" type="ORF">FPY71_07815</name>
</gene>
<reference evidence="1 2" key="1">
    <citation type="submission" date="2019-08" db="EMBL/GenBank/DDBJ databases">
        <title>Aureimonas fodiniaquatilis sp. nov., isolated from a coal mine wastewater.</title>
        <authorList>
            <person name="Kim W."/>
        </authorList>
    </citation>
    <scope>NUCLEOTIDE SEQUENCE [LARGE SCALE GENOMIC DNA]</scope>
    <source>
        <strain evidence="1 2">CAU 1482</strain>
    </source>
</reference>
<evidence type="ECO:0000313" key="2">
    <source>
        <dbReference type="Proteomes" id="UP000324738"/>
    </source>
</evidence>
<name>A0A5B0DUG5_9HYPH</name>
<dbReference type="Proteomes" id="UP000324738">
    <property type="component" value="Unassembled WGS sequence"/>
</dbReference>
<proteinExistence type="predicted"/>
<evidence type="ECO:0000313" key="1">
    <source>
        <dbReference type="EMBL" id="KAA0970414.1"/>
    </source>
</evidence>
<organism evidence="1 2">
    <name type="scientific">Aureimonas fodinaquatilis</name>
    <dbReference type="NCBI Taxonomy" id="2565783"/>
    <lineage>
        <taxon>Bacteria</taxon>
        <taxon>Pseudomonadati</taxon>
        <taxon>Pseudomonadota</taxon>
        <taxon>Alphaproteobacteria</taxon>
        <taxon>Hyphomicrobiales</taxon>
        <taxon>Aurantimonadaceae</taxon>
        <taxon>Aureimonas</taxon>
    </lineage>
</organism>
<comment type="caution">
    <text evidence="1">The sequence shown here is derived from an EMBL/GenBank/DDBJ whole genome shotgun (WGS) entry which is preliminary data.</text>
</comment>
<dbReference type="AlphaFoldDB" id="A0A5B0DUG5"/>
<sequence length="131" mass="14992">MTGMLSAHTAFIKAKSRRTRSMTRLIIGKNTDSHDAVRHLKLILALTDEKWTAKSTVCGHRFSGKILDRATVPFSRWHRKISQPPIWHIVMLREILPIKSTNRLCLSGPPFVMLRPEGRLQFMVFAETVSL</sequence>
<accession>A0A5B0DUG5</accession>
<protein>
    <submittedName>
        <fullName evidence="1">Uncharacterized protein</fullName>
    </submittedName>
</protein>